<proteinExistence type="inferred from homology"/>
<evidence type="ECO:0000313" key="10">
    <source>
        <dbReference type="Proteomes" id="UP000001514"/>
    </source>
</evidence>
<keyword evidence="2" id="KW-0645">Protease</keyword>
<accession>D8T2H3</accession>
<dbReference type="InterPro" id="IPR039417">
    <property type="entry name" value="Peptidase_C1A_papain-like"/>
</dbReference>
<dbReference type="FunFam" id="3.90.70.10:FF:000068">
    <property type="entry name" value="Cysteine protease 1"/>
    <property type="match status" value="1"/>
</dbReference>
<protein>
    <recommendedName>
        <fullName evidence="11">Cysteine proteinase</fullName>
    </recommendedName>
</protein>
<dbReference type="InterPro" id="IPR013201">
    <property type="entry name" value="Prot_inhib_I29"/>
</dbReference>
<evidence type="ECO:0000259" key="7">
    <source>
        <dbReference type="SMART" id="SM00645"/>
    </source>
</evidence>
<evidence type="ECO:0000256" key="2">
    <source>
        <dbReference type="ARBA" id="ARBA00022670"/>
    </source>
</evidence>
<keyword evidence="3" id="KW-0378">Hydrolase</keyword>
<sequence length="358" mass="39340">MGYQHQFFLLLLVLLVAALGIAAGEGDRSFRALYEKWMVDHGRVYNGIGEKERRFQIFRDNAEYIEEHNRQVNQTYWLGLNNFADMTHDEFKALYFGTKVPLSNTIKSGFRYKDATNLPLDTDWRSKGAVATVKNQGACGSCWAFSTVAAVEGVNQIVTGELVSLSEQELVDCDKQKNQGCNGGLMDSAFEFIIQNGGLDSEADYPYKAVSGSCDESRRNSHVVTIDGFEDVPAESEADLLKAVANQPVSVAIEASGRNFQLYSGGVYTGHCGYELDHGVVAVGYGTSKTPDGVATDYWIVRNSWGDAWGESGYIRLQRNVASPRGKCGIAMMASYPVKNSTIVETVPSSRKSGFAFQ</sequence>
<dbReference type="GO" id="GO:0051603">
    <property type="term" value="P:proteolysis involved in protein catabolic process"/>
    <property type="evidence" value="ECO:0000318"/>
    <property type="project" value="GO_Central"/>
</dbReference>
<comment type="similarity">
    <text evidence="1">Belongs to the peptidase C1 family.</text>
</comment>
<dbReference type="PROSITE" id="PS00139">
    <property type="entry name" value="THIOL_PROTEASE_CYS"/>
    <property type="match status" value="1"/>
</dbReference>
<evidence type="ECO:0000256" key="3">
    <source>
        <dbReference type="ARBA" id="ARBA00022801"/>
    </source>
</evidence>
<organism evidence="10">
    <name type="scientific">Selaginella moellendorffii</name>
    <name type="common">Spikemoss</name>
    <dbReference type="NCBI Taxonomy" id="88036"/>
    <lineage>
        <taxon>Eukaryota</taxon>
        <taxon>Viridiplantae</taxon>
        <taxon>Streptophyta</taxon>
        <taxon>Embryophyta</taxon>
        <taxon>Tracheophyta</taxon>
        <taxon>Lycopodiopsida</taxon>
        <taxon>Selaginellales</taxon>
        <taxon>Selaginellaceae</taxon>
        <taxon>Selaginella</taxon>
    </lineage>
</organism>
<feature type="chain" id="PRO_5018723116" description="Cysteine proteinase" evidence="6">
    <location>
        <begin position="24"/>
        <end position="358"/>
    </location>
</feature>
<dbReference type="MEROPS" id="C01.029"/>
<evidence type="ECO:0000256" key="6">
    <source>
        <dbReference type="SAM" id="SignalP"/>
    </source>
</evidence>
<gene>
    <name evidence="9" type="ORF">SELMODRAFT_184826</name>
</gene>
<dbReference type="Pfam" id="PF08246">
    <property type="entry name" value="Inhibitor_I29"/>
    <property type="match status" value="1"/>
</dbReference>
<dbReference type="HOGENOM" id="CLU_012184_1_0_1"/>
<dbReference type="AlphaFoldDB" id="D8T2H3"/>
<dbReference type="KEGG" id="smo:SELMODRAFT_184826"/>
<dbReference type="InterPro" id="IPR000668">
    <property type="entry name" value="Peptidase_C1A_C"/>
</dbReference>
<keyword evidence="4" id="KW-0788">Thiol protease</keyword>
<feature type="domain" description="Cathepsin propeptide inhibitor" evidence="8">
    <location>
        <begin position="34"/>
        <end position="91"/>
    </location>
</feature>
<evidence type="ECO:0000256" key="1">
    <source>
        <dbReference type="ARBA" id="ARBA00008455"/>
    </source>
</evidence>
<dbReference type="SMART" id="SM00645">
    <property type="entry name" value="Pept_C1"/>
    <property type="match status" value="1"/>
</dbReference>
<dbReference type="OMA" id="CNTRAGT"/>
<dbReference type="PANTHER" id="PTHR12411">
    <property type="entry name" value="CYSTEINE PROTEASE FAMILY C1-RELATED"/>
    <property type="match status" value="1"/>
</dbReference>
<dbReference type="InterPro" id="IPR013128">
    <property type="entry name" value="Peptidase_C1A"/>
</dbReference>
<dbReference type="GO" id="GO:0005764">
    <property type="term" value="C:lysosome"/>
    <property type="evidence" value="ECO:0000318"/>
    <property type="project" value="GO_Central"/>
</dbReference>
<dbReference type="PROSITE" id="PS00639">
    <property type="entry name" value="THIOL_PROTEASE_HIS"/>
    <property type="match status" value="1"/>
</dbReference>
<dbReference type="eggNOG" id="KOG1543">
    <property type="taxonomic scope" value="Eukaryota"/>
</dbReference>
<dbReference type="STRING" id="88036.D8T2H3"/>
<dbReference type="MEROPS" id="I29.003"/>
<evidence type="ECO:0000259" key="8">
    <source>
        <dbReference type="SMART" id="SM00848"/>
    </source>
</evidence>
<evidence type="ECO:0000256" key="5">
    <source>
        <dbReference type="ARBA" id="ARBA00023157"/>
    </source>
</evidence>
<name>D8T2H3_SELML</name>
<feature type="domain" description="Peptidase C1A papain C-terminal" evidence="7">
    <location>
        <begin position="118"/>
        <end position="338"/>
    </location>
</feature>
<dbReference type="CDD" id="cd02248">
    <property type="entry name" value="Peptidase_C1A"/>
    <property type="match status" value="1"/>
</dbReference>
<dbReference type="GO" id="GO:0005615">
    <property type="term" value="C:extracellular space"/>
    <property type="evidence" value="ECO:0000318"/>
    <property type="project" value="GO_Central"/>
</dbReference>
<reference evidence="9 10" key="1">
    <citation type="journal article" date="2011" name="Science">
        <title>The Selaginella genome identifies genetic changes associated with the evolution of vascular plants.</title>
        <authorList>
            <person name="Banks J.A."/>
            <person name="Nishiyama T."/>
            <person name="Hasebe M."/>
            <person name="Bowman J.L."/>
            <person name="Gribskov M."/>
            <person name="dePamphilis C."/>
            <person name="Albert V.A."/>
            <person name="Aono N."/>
            <person name="Aoyama T."/>
            <person name="Ambrose B.A."/>
            <person name="Ashton N.W."/>
            <person name="Axtell M.J."/>
            <person name="Barker E."/>
            <person name="Barker M.S."/>
            <person name="Bennetzen J.L."/>
            <person name="Bonawitz N.D."/>
            <person name="Chapple C."/>
            <person name="Cheng C."/>
            <person name="Correa L.G."/>
            <person name="Dacre M."/>
            <person name="DeBarry J."/>
            <person name="Dreyer I."/>
            <person name="Elias M."/>
            <person name="Engstrom E.M."/>
            <person name="Estelle M."/>
            <person name="Feng L."/>
            <person name="Finet C."/>
            <person name="Floyd S.K."/>
            <person name="Frommer W.B."/>
            <person name="Fujita T."/>
            <person name="Gramzow L."/>
            <person name="Gutensohn M."/>
            <person name="Harholt J."/>
            <person name="Hattori M."/>
            <person name="Heyl A."/>
            <person name="Hirai T."/>
            <person name="Hiwatashi Y."/>
            <person name="Ishikawa M."/>
            <person name="Iwata M."/>
            <person name="Karol K.G."/>
            <person name="Koehler B."/>
            <person name="Kolukisaoglu U."/>
            <person name="Kubo M."/>
            <person name="Kurata T."/>
            <person name="Lalonde S."/>
            <person name="Li K."/>
            <person name="Li Y."/>
            <person name="Litt A."/>
            <person name="Lyons E."/>
            <person name="Manning G."/>
            <person name="Maruyama T."/>
            <person name="Michael T.P."/>
            <person name="Mikami K."/>
            <person name="Miyazaki S."/>
            <person name="Morinaga S."/>
            <person name="Murata T."/>
            <person name="Mueller-Roeber B."/>
            <person name="Nelson D.R."/>
            <person name="Obara M."/>
            <person name="Oguri Y."/>
            <person name="Olmstead R.G."/>
            <person name="Onodera N."/>
            <person name="Petersen B.L."/>
            <person name="Pils B."/>
            <person name="Prigge M."/>
            <person name="Rensing S.A."/>
            <person name="Riano-Pachon D.M."/>
            <person name="Roberts A.W."/>
            <person name="Sato Y."/>
            <person name="Scheller H.V."/>
            <person name="Schulz B."/>
            <person name="Schulz C."/>
            <person name="Shakirov E.V."/>
            <person name="Shibagaki N."/>
            <person name="Shinohara N."/>
            <person name="Shippen D.E."/>
            <person name="Soerensen I."/>
            <person name="Sotooka R."/>
            <person name="Sugimoto N."/>
            <person name="Sugita M."/>
            <person name="Sumikawa N."/>
            <person name="Tanurdzic M."/>
            <person name="Theissen G."/>
            <person name="Ulvskov P."/>
            <person name="Wakazuki S."/>
            <person name="Weng J.K."/>
            <person name="Willats W.W."/>
            <person name="Wipf D."/>
            <person name="Wolf P.G."/>
            <person name="Yang L."/>
            <person name="Zimmer A.D."/>
            <person name="Zhu Q."/>
            <person name="Mitros T."/>
            <person name="Hellsten U."/>
            <person name="Loque D."/>
            <person name="Otillar R."/>
            <person name="Salamov A."/>
            <person name="Schmutz J."/>
            <person name="Shapiro H."/>
            <person name="Lindquist E."/>
            <person name="Lucas S."/>
            <person name="Rokhsar D."/>
            <person name="Grigoriev I.V."/>
        </authorList>
    </citation>
    <scope>NUCLEOTIDE SEQUENCE [LARGE SCALE GENOMIC DNA]</scope>
</reference>
<keyword evidence="6" id="KW-0732">Signal</keyword>
<dbReference type="InParanoid" id="D8T2H3"/>
<evidence type="ECO:0000313" key="9">
    <source>
        <dbReference type="EMBL" id="EFJ09057.1"/>
    </source>
</evidence>
<keyword evidence="5" id="KW-1015">Disulfide bond</keyword>
<dbReference type="Proteomes" id="UP000001514">
    <property type="component" value="Unassembled WGS sequence"/>
</dbReference>
<dbReference type="InterPro" id="IPR000169">
    <property type="entry name" value="Pept_cys_AS"/>
</dbReference>
<dbReference type="Pfam" id="PF00112">
    <property type="entry name" value="Peptidase_C1"/>
    <property type="match status" value="1"/>
</dbReference>
<dbReference type="Gramene" id="EFJ09057">
    <property type="protein sequence ID" value="EFJ09057"/>
    <property type="gene ID" value="SELMODRAFT_184826"/>
</dbReference>
<dbReference type="PRINTS" id="PR00705">
    <property type="entry name" value="PAPAIN"/>
</dbReference>
<keyword evidence="10" id="KW-1185">Reference proteome</keyword>
<dbReference type="InterPro" id="IPR025661">
    <property type="entry name" value="Pept_asp_AS"/>
</dbReference>
<feature type="signal peptide" evidence="6">
    <location>
        <begin position="1"/>
        <end position="23"/>
    </location>
</feature>
<dbReference type="InterPro" id="IPR025660">
    <property type="entry name" value="Pept_his_AS"/>
</dbReference>
<dbReference type="SMART" id="SM00848">
    <property type="entry name" value="Inhibitor_I29"/>
    <property type="match status" value="1"/>
</dbReference>
<dbReference type="GO" id="GO:0004197">
    <property type="term" value="F:cysteine-type endopeptidase activity"/>
    <property type="evidence" value="ECO:0000318"/>
    <property type="project" value="GO_Central"/>
</dbReference>
<evidence type="ECO:0008006" key="11">
    <source>
        <dbReference type="Google" id="ProtNLM"/>
    </source>
</evidence>
<dbReference type="InterPro" id="IPR038765">
    <property type="entry name" value="Papain-like_cys_pep_sf"/>
</dbReference>
<dbReference type="Gene3D" id="3.90.70.10">
    <property type="entry name" value="Cysteine proteinases"/>
    <property type="match status" value="1"/>
</dbReference>
<dbReference type="PROSITE" id="PS00640">
    <property type="entry name" value="THIOL_PROTEASE_ASN"/>
    <property type="match status" value="1"/>
</dbReference>
<dbReference type="OrthoDB" id="10253408at2759"/>
<dbReference type="EMBL" id="GL377666">
    <property type="protein sequence ID" value="EFJ09057.1"/>
    <property type="molecule type" value="Genomic_DNA"/>
</dbReference>
<evidence type="ECO:0000256" key="4">
    <source>
        <dbReference type="ARBA" id="ARBA00022807"/>
    </source>
</evidence>
<dbReference type="SUPFAM" id="SSF54001">
    <property type="entry name" value="Cysteine proteinases"/>
    <property type="match status" value="1"/>
</dbReference>